<evidence type="ECO:0000313" key="2">
    <source>
        <dbReference type="EMBL" id="CZE47388.1"/>
    </source>
</evidence>
<dbReference type="InterPro" id="IPR005658">
    <property type="entry name" value="Prot_inh_ecotin"/>
</dbReference>
<evidence type="ECO:0000256" key="1">
    <source>
        <dbReference type="ARBA" id="ARBA00010558"/>
    </source>
</evidence>
<accession>A0A128EF46</accession>
<protein>
    <submittedName>
        <fullName evidence="2">Ecotin</fullName>
    </submittedName>
</protein>
<dbReference type="AlphaFoldDB" id="A0A128EF46"/>
<proteinExistence type="inferred from homology"/>
<name>A0A128EF46_9BACT</name>
<gene>
    <name evidence="2" type="primary">eco</name>
    <name evidence="2" type="ORF">ERS672216_00856</name>
</gene>
<dbReference type="PANTHER" id="PTHR35890">
    <property type="match status" value="1"/>
</dbReference>
<dbReference type="PANTHER" id="PTHR35890:SF3">
    <property type="entry name" value="ECOTIN"/>
    <property type="match status" value="1"/>
</dbReference>
<sequence>MKFLTVLMLFFGLVFAFDTSVFPKPKDGESLQTLTLKPLKNEQNYKVEVEFGKIVEVDCNHHFFIGGKLEQKNLDGYGYVYYKFSAKADMAGTLMACGDTKKEAKFIKFEPKISTYYNSALPLIIYTPKDVKIRYKVYKLVDEKFVDVVDDEAKKLQTDSNSSLAKP</sequence>
<dbReference type="GO" id="GO:0004867">
    <property type="term" value="F:serine-type endopeptidase inhibitor activity"/>
    <property type="evidence" value="ECO:0007669"/>
    <property type="project" value="InterPro"/>
</dbReference>
<dbReference type="SUPFAM" id="SSF49772">
    <property type="entry name" value="Ecotin, trypsin inhibitor"/>
    <property type="match status" value="1"/>
</dbReference>
<dbReference type="EMBL" id="FIZP01000003">
    <property type="protein sequence ID" value="CZE47388.1"/>
    <property type="molecule type" value="Genomic_DNA"/>
</dbReference>
<comment type="similarity">
    <text evidence="1">Belongs to the protease inhibitor I11 (ecotin) family.</text>
</comment>
<dbReference type="RefSeq" id="WP_075494532.1">
    <property type="nucleotide sequence ID" value="NZ_CP053844.1"/>
</dbReference>
<reference evidence="2 3" key="1">
    <citation type="submission" date="2016-02" db="EMBL/GenBank/DDBJ databases">
        <authorList>
            <consortium name="Pathogen Informatics"/>
        </authorList>
    </citation>
    <scope>NUCLEOTIDE SEQUENCE [LARGE SCALE GENOMIC DNA]</scope>
    <source>
        <strain evidence="2 3">RC20</strain>
    </source>
</reference>
<dbReference type="Gene3D" id="2.60.40.550">
    <property type="entry name" value="Ecotin"/>
    <property type="match status" value="1"/>
</dbReference>
<dbReference type="Pfam" id="PF03974">
    <property type="entry name" value="Ecotin"/>
    <property type="match status" value="1"/>
</dbReference>
<organism evidence="2 3">
    <name type="scientific">Campylobacter geochelonis</name>
    <dbReference type="NCBI Taxonomy" id="1780362"/>
    <lineage>
        <taxon>Bacteria</taxon>
        <taxon>Pseudomonadati</taxon>
        <taxon>Campylobacterota</taxon>
        <taxon>Epsilonproteobacteria</taxon>
        <taxon>Campylobacterales</taxon>
        <taxon>Campylobacteraceae</taxon>
        <taxon>Campylobacter</taxon>
    </lineage>
</organism>
<keyword evidence="3" id="KW-1185">Reference proteome</keyword>
<evidence type="ECO:0000313" key="3">
    <source>
        <dbReference type="Proteomes" id="UP000069632"/>
    </source>
</evidence>
<dbReference type="OrthoDB" id="997196at2"/>
<dbReference type="InterPro" id="IPR036198">
    <property type="entry name" value="Ecotin_sf"/>
</dbReference>
<dbReference type="Proteomes" id="UP000069632">
    <property type="component" value="Unassembled WGS sequence"/>
</dbReference>